<feature type="non-terminal residue" evidence="1">
    <location>
        <position position="125"/>
    </location>
</feature>
<reference evidence="1 2" key="2">
    <citation type="submission" date="2019-01" db="EMBL/GenBank/DDBJ databases">
        <title>The decoding of complex shrimp genome reveals the adaptation for benthos swimmer, frequently molting mechanism and breeding impact on genome.</title>
        <authorList>
            <person name="Sun Y."/>
            <person name="Gao Y."/>
            <person name="Yu Y."/>
        </authorList>
    </citation>
    <scope>NUCLEOTIDE SEQUENCE [LARGE SCALE GENOMIC DNA]</scope>
    <source>
        <tissue evidence="1">Muscle</tissue>
    </source>
</reference>
<sequence>MEGLDEKFDAADNLLVALHGSLLMCGGSCSQLPLCVAFNYYAETRECQLLNTAFTVFSTGQMVTASGWKYYVQMDIRDPCASTPCPPDSACVRIEQPIWEKLDNALVLHACTRFQWLMDQTAAGK</sequence>
<dbReference type="AlphaFoldDB" id="A0A423TJV2"/>
<comment type="caution">
    <text evidence="1">The sequence shown here is derived from an EMBL/GenBank/DDBJ whole genome shotgun (WGS) entry which is preliminary data.</text>
</comment>
<dbReference type="Proteomes" id="UP000283509">
    <property type="component" value="Unassembled WGS sequence"/>
</dbReference>
<evidence type="ECO:0000313" key="1">
    <source>
        <dbReference type="EMBL" id="ROT76750.1"/>
    </source>
</evidence>
<keyword evidence="2" id="KW-1185">Reference proteome</keyword>
<organism evidence="1 2">
    <name type="scientific">Penaeus vannamei</name>
    <name type="common">Whiteleg shrimp</name>
    <name type="synonym">Litopenaeus vannamei</name>
    <dbReference type="NCBI Taxonomy" id="6689"/>
    <lineage>
        <taxon>Eukaryota</taxon>
        <taxon>Metazoa</taxon>
        <taxon>Ecdysozoa</taxon>
        <taxon>Arthropoda</taxon>
        <taxon>Crustacea</taxon>
        <taxon>Multicrustacea</taxon>
        <taxon>Malacostraca</taxon>
        <taxon>Eumalacostraca</taxon>
        <taxon>Eucarida</taxon>
        <taxon>Decapoda</taxon>
        <taxon>Dendrobranchiata</taxon>
        <taxon>Penaeoidea</taxon>
        <taxon>Penaeidae</taxon>
        <taxon>Penaeus</taxon>
    </lineage>
</organism>
<evidence type="ECO:0000313" key="2">
    <source>
        <dbReference type="Proteomes" id="UP000283509"/>
    </source>
</evidence>
<accession>A0A423TJV2</accession>
<gene>
    <name evidence="1" type="ORF">C7M84_004649</name>
</gene>
<protein>
    <recommendedName>
        <fullName evidence="3">Apple domain-containing protein</fullName>
    </recommendedName>
</protein>
<evidence type="ECO:0008006" key="3">
    <source>
        <dbReference type="Google" id="ProtNLM"/>
    </source>
</evidence>
<name>A0A423TJV2_PENVA</name>
<reference evidence="1 2" key="1">
    <citation type="submission" date="2018-04" db="EMBL/GenBank/DDBJ databases">
        <authorList>
            <person name="Zhang X."/>
            <person name="Yuan J."/>
            <person name="Li F."/>
            <person name="Xiang J."/>
        </authorList>
    </citation>
    <scope>NUCLEOTIDE SEQUENCE [LARGE SCALE GENOMIC DNA]</scope>
    <source>
        <tissue evidence="1">Muscle</tissue>
    </source>
</reference>
<dbReference type="EMBL" id="QCYY01001613">
    <property type="protein sequence ID" value="ROT76750.1"/>
    <property type="molecule type" value="Genomic_DNA"/>
</dbReference>
<dbReference type="SUPFAM" id="SSF57414">
    <property type="entry name" value="Hairpin loop containing domain-like"/>
    <property type="match status" value="1"/>
</dbReference>
<proteinExistence type="predicted"/>